<dbReference type="SMART" id="SM00729">
    <property type="entry name" value="Elp3"/>
    <property type="match status" value="1"/>
</dbReference>
<comment type="function">
    <text evidence="3">Probably acts as a heme chaperone, transferring heme to an unknown acceptor. Binds one molecule of heme per monomer, possibly covalently. Binds 1 [4Fe-4S] cluster. The cluster is coordinated with 3 cysteines and an exchangeable S-adenosyl-L-methionine.</text>
</comment>
<dbReference type="HOGENOM" id="CLU_027579_2_0_3"/>
<proteinExistence type="inferred from homology"/>
<dbReference type="PANTHER" id="PTHR13932">
    <property type="entry name" value="COPROPORPHYRINIGEN III OXIDASE"/>
    <property type="match status" value="1"/>
</dbReference>
<keyword evidence="3" id="KW-0143">Chaperone</keyword>
<dbReference type="Proteomes" id="UP000002715">
    <property type="component" value="Chromosome"/>
</dbReference>
<keyword evidence="3" id="KW-0411">Iron-sulfur</keyword>
<protein>
    <recommendedName>
        <fullName evidence="2 3">Heme chaperone HemW</fullName>
    </recommendedName>
</protein>
<keyword evidence="5" id="KW-0560">Oxidoreductase</keyword>
<comment type="subcellular location">
    <subcellularLocation>
        <location evidence="3">Cytoplasm</location>
    </subcellularLocation>
</comment>
<dbReference type="GO" id="GO:0006779">
    <property type="term" value="P:porphyrin-containing compound biosynthetic process"/>
    <property type="evidence" value="ECO:0007669"/>
    <property type="project" value="InterPro"/>
</dbReference>
<dbReference type="KEGG" id="pmi:PMT9312_1408"/>
<keyword evidence="3" id="KW-0479">Metal-binding</keyword>
<feature type="domain" description="Radical SAM core" evidence="4">
    <location>
        <begin position="1"/>
        <end position="243"/>
    </location>
</feature>
<dbReference type="InterPro" id="IPR034505">
    <property type="entry name" value="Coproporphyrinogen-III_oxidase"/>
</dbReference>
<sequence length="407" mass="47541">MNKFPRSAYVHIPFCHRRCFYCDFAVIPLGNKVETLHGYGSKTVKEYLHYLSKEILSIKHKSPLSTIYVGGGTPSILDPQQIKELIDLFKENYGVDYGAEITMEVDPASFNEDDLYGFINAGISRFSLGVQSFNNQILQNSGRRHLREDAEKSCLWLKRVFDNGLIKSWSLDLIQNLPLSGFKEWQDDLNKAITFLPPHISIYDLNIENGTVFKKLVNLGKLEVPSDEEAFRNSEVTHVILKNSGYSRYEISNYCLPRHQSRHNRVYWSGSGWWSFGQGSTSSPWGEKLTRPRVSKEYKEWVIRQYELNLDSSLTNKDFVYKELDEKIMLGMRLKEGIDIYEVFKEQNWENKKFESNLSKLLEEWERFLESGLLVRKGNRFFLSEPKGMELSNQILISMFKWWDEIN</sequence>
<evidence type="ECO:0000256" key="2">
    <source>
        <dbReference type="ARBA" id="ARBA00017228"/>
    </source>
</evidence>
<dbReference type="OrthoDB" id="9808022at2"/>
<dbReference type="InterPro" id="IPR058240">
    <property type="entry name" value="rSAM_sf"/>
</dbReference>
<dbReference type="Gene3D" id="3.30.750.200">
    <property type="match status" value="1"/>
</dbReference>
<gene>
    <name evidence="5" type="ordered locus">PMT9312_1408</name>
</gene>
<evidence type="ECO:0000256" key="1">
    <source>
        <dbReference type="ARBA" id="ARBA00006100"/>
    </source>
</evidence>
<evidence type="ECO:0000313" key="6">
    <source>
        <dbReference type="Proteomes" id="UP000002715"/>
    </source>
</evidence>
<dbReference type="eggNOG" id="COG0635">
    <property type="taxonomic scope" value="Bacteria"/>
</dbReference>
<dbReference type="GO" id="GO:0046872">
    <property type="term" value="F:metal ion binding"/>
    <property type="evidence" value="ECO:0007669"/>
    <property type="project" value="UniProtKB-UniRule"/>
</dbReference>
<evidence type="ECO:0000256" key="3">
    <source>
        <dbReference type="RuleBase" id="RU364116"/>
    </source>
</evidence>
<dbReference type="InterPro" id="IPR007197">
    <property type="entry name" value="rSAM"/>
</dbReference>
<dbReference type="InterPro" id="IPR004559">
    <property type="entry name" value="HemW-like"/>
</dbReference>
<dbReference type="CDD" id="cd01335">
    <property type="entry name" value="Radical_SAM"/>
    <property type="match status" value="1"/>
</dbReference>
<dbReference type="SFLD" id="SFLDG01065">
    <property type="entry name" value="anaerobic_coproporphyrinogen-I"/>
    <property type="match status" value="1"/>
</dbReference>
<dbReference type="GO" id="GO:0004109">
    <property type="term" value="F:coproporphyrinogen oxidase activity"/>
    <property type="evidence" value="ECO:0007669"/>
    <property type="project" value="InterPro"/>
</dbReference>
<dbReference type="PANTHER" id="PTHR13932:SF5">
    <property type="entry name" value="RADICAL S-ADENOSYL METHIONINE DOMAIN-CONTAINING PROTEIN 1, MITOCHONDRIAL"/>
    <property type="match status" value="1"/>
</dbReference>
<dbReference type="RefSeq" id="WP_011376954.1">
    <property type="nucleotide sequence ID" value="NC_007577.1"/>
</dbReference>
<keyword evidence="3" id="KW-0949">S-adenosyl-L-methionine</keyword>
<evidence type="ECO:0000313" key="5">
    <source>
        <dbReference type="EMBL" id="ABB50468.1"/>
    </source>
</evidence>
<dbReference type="SFLD" id="SFLDF00562">
    <property type="entry name" value="HemN-like__clustered_with_heat"/>
    <property type="match status" value="1"/>
</dbReference>
<keyword evidence="3" id="KW-0408">Iron</keyword>
<reference evidence="6" key="1">
    <citation type="submission" date="2005-07" db="EMBL/GenBank/DDBJ databases">
        <title>Complete sequence of Prochlorococcus marinus str. MIT 9312.</title>
        <authorList>
            <consortium name="US DOE Joint Genome Institute"/>
            <person name="Copeland A."/>
            <person name="Lucas S."/>
            <person name="Lapidus A."/>
            <person name="Barry K."/>
            <person name="Detter J.C."/>
            <person name="Glavina T."/>
            <person name="Hammon N."/>
            <person name="Israni S."/>
            <person name="Pitluck S."/>
            <person name="Thiel J."/>
            <person name="Schmutz J."/>
            <person name="Larimer F."/>
            <person name="Land M."/>
            <person name="Kyrpides N."/>
            <person name="Lykidis A."/>
            <person name="Richardson P."/>
        </authorList>
    </citation>
    <scope>NUCLEOTIDE SEQUENCE [LARGE SCALE GENOMIC DNA]</scope>
    <source>
        <strain evidence="6">MIT 9312</strain>
    </source>
</reference>
<keyword evidence="3" id="KW-0963">Cytoplasm</keyword>
<dbReference type="SFLD" id="SFLDS00029">
    <property type="entry name" value="Radical_SAM"/>
    <property type="match status" value="1"/>
</dbReference>
<dbReference type="Pfam" id="PF04055">
    <property type="entry name" value="Radical_SAM"/>
    <property type="match status" value="1"/>
</dbReference>
<evidence type="ECO:0000259" key="4">
    <source>
        <dbReference type="PROSITE" id="PS51918"/>
    </source>
</evidence>
<comment type="similarity">
    <text evidence="1">Belongs to the anaerobic coproporphyrinogen-III oxidase family. HemW subfamily.</text>
</comment>
<dbReference type="InterPro" id="IPR006638">
    <property type="entry name" value="Elp3/MiaA/NifB-like_rSAM"/>
</dbReference>
<dbReference type="GO" id="GO:0005737">
    <property type="term" value="C:cytoplasm"/>
    <property type="evidence" value="ECO:0007669"/>
    <property type="project" value="UniProtKB-SubCell"/>
</dbReference>
<dbReference type="AlphaFoldDB" id="Q319H7"/>
<keyword evidence="3" id="KW-0349">Heme</keyword>
<keyword evidence="3" id="KW-0004">4Fe-4S</keyword>
<dbReference type="STRING" id="74546.PMT9312_1408"/>
<dbReference type="GO" id="GO:0051539">
    <property type="term" value="F:4 iron, 4 sulfur cluster binding"/>
    <property type="evidence" value="ECO:0007669"/>
    <property type="project" value="UniProtKB-UniRule"/>
</dbReference>
<dbReference type="SUPFAM" id="SSF102114">
    <property type="entry name" value="Radical SAM enzymes"/>
    <property type="match status" value="1"/>
</dbReference>
<organism evidence="5 6">
    <name type="scientific">Prochlorococcus marinus (strain MIT 9312)</name>
    <dbReference type="NCBI Taxonomy" id="74546"/>
    <lineage>
        <taxon>Bacteria</taxon>
        <taxon>Bacillati</taxon>
        <taxon>Cyanobacteriota</taxon>
        <taxon>Cyanophyceae</taxon>
        <taxon>Synechococcales</taxon>
        <taxon>Prochlorococcaceae</taxon>
        <taxon>Prochlorococcus</taxon>
    </lineage>
</organism>
<name>Q319H7_PROM9</name>
<dbReference type="EMBL" id="CP000111">
    <property type="protein sequence ID" value="ABB50468.1"/>
    <property type="molecule type" value="Genomic_DNA"/>
</dbReference>
<accession>Q319H7</accession>
<dbReference type="PROSITE" id="PS51918">
    <property type="entry name" value="RADICAL_SAM"/>
    <property type="match status" value="1"/>
</dbReference>
<dbReference type="NCBIfam" id="TIGR00539">
    <property type="entry name" value="hemN_rel"/>
    <property type="match status" value="1"/>
</dbReference>